<dbReference type="InterPro" id="IPR055170">
    <property type="entry name" value="GFO_IDH_MocA-like_dom"/>
</dbReference>
<evidence type="ECO:0000256" key="1">
    <source>
        <dbReference type="ARBA" id="ARBA00010928"/>
    </source>
</evidence>
<comment type="caution">
    <text evidence="5">The sequence shown here is derived from an EMBL/GenBank/DDBJ whole genome shotgun (WGS) entry which is preliminary data.</text>
</comment>
<dbReference type="Pfam" id="PF01408">
    <property type="entry name" value="GFO_IDH_MocA"/>
    <property type="match status" value="1"/>
</dbReference>
<dbReference type="InterPro" id="IPR000683">
    <property type="entry name" value="Gfo/Idh/MocA-like_OxRdtase_N"/>
</dbReference>
<feature type="domain" description="GFO/IDH/MocA-like oxidoreductase" evidence="4">
    <location>
        <begin position="135"/>
        <end position="253"/>
    </location>
</feature>
<dbReference type="EMBL" id="JBBUTI010000012">
    <property type="protein sequence ID" value="MEK8047996.1"/>
    <property type="molecule type" value="Genomic_DNA"/>
</dbReference>
<evidence type="ECO:0000259" key="3">
    <source>
        <dbReference type="Pfam" id="PF01408"/>
    </source>
</evidence>
<keyword evidence="2" id="KW-0560">Oxidoreductase</keyword>
<evidence type="ECO:0000313" key="5">
    <source>
        <dbReference type="EMBL" id="MEK8047996.1"/>
    </source>
</evidence>
<sequence>MTMRVSPPVRAALLGYGFAGRTFHAPLLRTTPGLVIQAVASRQAEQVRADLGAHVAVDADPLAVVARPDVDLVVIATPNHTHAPLATAALQAGKAVVVDKPFALTTAEAADVVALAAARQQLLSVFHNRRWDGDFLTVAGLLASGQLGRITHAVMHFDRFRAQVRARWREAAGPGGGLYIDLMPHLVDQAVQLFGWPTGIQGDIAAQRDGAQADDFAHLQLRYARRLRVDLHASALAAFAGPRFVLHGTRGGYRKWGLDAQEDHLKAGLLPDPAHPQAWGVDPNPGELLLADDPQQPDALRAQTWPTLPGRYPDYYAAVVATLTGDAPNPVPATEALGVMQLMDLGRQSAALQQALPVGPRP</sequence>
<dbReference type="PANTHER" id="PTHR43708:SF5">
    <property type="entry name" value="CONSERVED EXPRESSED OXIDOREDUCTASE (EUROFUNG)-RELATED"/>
    <property type="match status" value="1"/>
</dbReference>
<gene>
    <name evidence="5" type="ORF">AACH00_16675</name>
</gene>
<feature type="domain" description="Gfo/Idh/MocA-like oxidoreductase N-terminal" evidence="3">
    <location>
        <begin position="10"/>
        <end position="127"/>
    </location>
</feature>
<protein>
    <submittedName>
        <fullName evidence="5">Oxidoreductase</fullName>
    </submittedName>
</protein>
<proteinExistence type="inferred from homology"/>
<dbReference type="InterPro" id="IPR036291">
    <property type="entry name" value="NAD(P)-bd_dom_sf"/>
</dbReference>
<reference evidence="5 6" key="1">
    <citation type="submission" date="2024-04" db="EMBL/GenBank/DDBJ databases">
        <title>Novel species of the genus Ideonella isolated from streams.</title>
        <authorList>
            <person name="Lu H."/>
        </authorList>
    </citation>
    <scope>NUCLEOTIDE SEQUENCE [LARGE SCALE GENOMIC DNA]</scope>
    <source>
        <strain evidence="5 6">LYT19W</strain>
    </source>
</reference>
<dbReference type="Gene3D" id="3.30.360.10">
    <property type="entry name" value="Dihydrodipicolinate Reductase, domain 2"/>
    <property type="match status" value="1"/>
</dbReference>
<evidence type="ECO:0000313" key="6">
    <source>
        <dbReference type="Proteomes" id="UP001379945"/>
    </source>
</evidence>
<dbReference type="PANTHER" id="PTHR43708">
    <property type="entry name" value="CONSERVED EXPRESSED OXIDOREDUCTASE (EUROFUNG)"/>
    <property type="match status" value="1"/>
</dbReference>
<dbReference type="Gene3D" id="3.40.50.720">
    <property type="entry name" value="NAD(P)-binding Rossmann-like Domain"/>
    <property type="match status" value="1"/>
</dbReference>
<organism evidence="5 6">
    <name type="scientific">Ideonella margarita</name>
    <dbReference type="NCBI Taxonomy" id="2984191"/>
    <lineage>
        <taxon>Bacteria</taxon>
        <taxon>Pseudomonadati</taxon>
        <taxon>Pseudomonadota</taxon>
        <taxon>Betaproteobacteria</taxon>
        <taxon>Burkholderiales</taxon>
        <taxon>Sphaerotilaceae</taxon>
        <taxon>Ideonella</taxon>
    </lineage>
</organism>
<dbReference type="NCBIfam" id="NF008607">
    <property type="entry name" value="PRK11579.1"/>
    <property type="match status" value="1"/>
</dbReference>
<dbReference type="SUPFAM" id="SSF51735">
    <property type="entry name" value="NAD(P)-binding Rossmann-fold domains"/>
    <property type="match status" value="1"/>
</dbReference>
<keyword evidence="6" id="KW-1185">Reference proteome</keyword>
<evidence type="ECO:0000259" key="4">
    <source>
        <dbReference type="Pfam" id="PF22725"/>
    </source>
</evidence>
<evidence type="ECO:0000256" key="2">
    <source>
        <dbReference type="ARBA" id="ARBA00023002"/>
    </source>
</evidence>
<comment type="similarity">
    <text evidence="1">Belongs to the Gfo/Idh/MocA family.</text>
</comment>
<dbReference type="InterPro" id="IPR051317">
    <property type="entry name" value="Gfo/Idh/MocA_oxidoreduct"/>
</dbReference>
<accession>A0ABU9C801</accession>
<dbReference type="Pfam" id="PF22725">
    <property type="entry name" value="GFO_IDH_MocA_C3"/>
    <property type="match status" value="1"/>
</dbReference>
<dbReference type="Proteomes" id="UP001379945">
    <property type="component" value="Unassembled WGS sequence"/>
</dbReference>
<name>A0ABU9C801_9BURK</name>